<gene>
    <name evidence="1" type="ORF">SAMN05445060_3326</name>
</gene>
<dbReference type="SUPFAM" id="SSF55961">
    <property type="entry name" value="Bet v1-like"/>
    <property type="match status" value="1"/>
</dbReference>
<organism evidence="1 2">
    <name type="scientific">Williamsia sterculiae</name>
    <dbReference type="NCBI Taxonomy" id="1344003"/>
    <lineage>
        <taxon>Bacteria</taxon>
        <taxon>Bacillati</taxon>
        <taxon>Actinomycetota</taxon>
        <taxon>Actinomycetes</taxon>
        <taxon>Mycobacteriales</taxon>
        <taxon>Nocardiaceae</taxon>
        <taxon>Williamsia</taxon>
    </lineage>
</organism>
<accession>A0A1N7GZA6</accession>
<dbReference type="OrthoDB" id="5178774at2"/>
<dbReference type="STRING" id="1344003.SAMN05445060_3326"/>
<dbReference type="Gene3D" id="3.30.530.20">
    <property type="match status" value="1"/>
</dbReference>
<evidence type="ECO:0000313" key="1">
    <source>
        <dbReference type="EMBL" id="SIS17919.1"/>
    </source>
</evidence>
<dbReference type="AlphaFoldDB" id="A0A1N7GZA6"/>
<dbReference type="RefSeq" id="WP_076481670.1">
    <property type="nucleotide sequence ID" value="NZ_FTNT01000010.1"/>
</dbReference>
<evidence type="ECO:0000313" key="2">
    <source>
        <dbReference type="Proteomes" id="UP000186218"/>
    </source>
</evidence>
<dbReference type="Proteomes" id="UP000186218">
    <property type="component" value="Unassembled WGS sequence"/>
</dbReference>
<dbReference type="InterPro" id="IPR019639">
    <property type="entry name" value="DUF2505"/>
</dbReference>
<sequence length="169" mass="18201">MSSKLQRSVTYPFSVDRFWTVIGSKDYWLDLTAAGGELTTTIDNVEVLDDSVTVALLHTIPADKLPSAVTRIRSGDLPIARTVKWTRGPKDSGAGTFAADVHGTPATAEGTVTLGPRDDNKKCVVTYDGTVTVKIPLVGGRIEGMIVSSLIQLLDNEARFTADWSTQHP</sequence>
<protein>
    <recommendedName>
        <fullName evidence="3">DUF2505 domain-containing protein</fullName>
    </recommendedName>
</protein>
<keyword evidence="2" id="KW-1185">Reference proteome</keyword>
<dbReference type="Pfam" id="PF10698">
    <property type="entry name" value="DUF2505"/>
    <property type="match status" value="1"/>
</dbReference>
<reference evidence="1 2" key="1">
    <citation type="submission" date="2017-01" db="EMBL/GenBank/DDBJ databases">
        <authorList>
            <person name="Mah S.A."/>
            <person name="Swanson W.J."/>
            <person name="Moy G.W."/>
            <person name="Vacquier V.D."/>
        </authorList>
    </citation>
    <scope>NUCLEOTIDE SEQUENCE [LARGE SCALE GENOMIC DNA]</scope>
    <source>
        <strain evidence="1 2">CPCC 203464</strain>
    </source>
</reference>
<dbReference type="EMBL" id="FTNT01000010">
    <property type="protein sequence ID" value="SIS17919.1"/>
    <property type="molecule type" value="Genomic_DNA"/>
</dbReference>
<evidence type="ECO:0008006" key="3">
    <source>
        <dbReference type="Google" id="ProtNLM"/>
    </source>
</evidence>
<proteinExistence type="predicted"/>
<name>A0A1N7GZA6_9NOCA</name>
<dbReference type="InterPro" id="IPR023393">
    <property type="entry name" value="START-like_dom_sf"/>
</dbReference>